<dbReference type="PROSITE" id="PS50949">
    <property type="entry name" value="HTH_GNTR"/>
    <property type="match status" value="1"/>
</dbReference>
<dbReference type="InterPro" id="IPR036388">
    <property type="entry name" value="WH-like_DNA-bd_sf"/>
</dbReference>
<dbReference type="FunFam" id="1.10.10.10:FF:000079">
    <property type="entry name" value="GntR family transcriptional regulator"/>
    <property type="match status" value="1"/>
</dbReference>
<dbReference type="AlphaFoldDB" id="A0A1D7U0A6"/>
<evidence type="ECO:0000256" key="4">
    <source>
        <dbReference type="NCBIfam" id="TIGR02018"/>
    </source>
</evidence>
<dbReference type="InterPro" id="IPR000524">
    <property type="entry name" value="Tscrpt_reg_HTH_GntR"/>
</dbReference>
<organism evidence="6 7">
    <name type="scientific">Bosea vaviloviae</name>
    <dbReference type="NCBI Taxonomy" id="1526658"/>
    <lineage>
        <taxon>Bacteria</taxon>
        <taxon>Pseudomonadati</taxon>
        <taxon>Pseudomonadota</taxon>
        <taxon>Alphaproteobacteria</taxon>
        <taxon>Hyphomicrobiales</taxon>
        <taxon>Boseaceae</taxon>
        <taxon>Bosea</taxon>
    </lineage>
</organism>
<dbReference type="SUPFAM" id="SSF46785">
    <property type="entry name" value="Winged helix' DNA-binding domain"/>
    <property type="match status" value="1"/>
</dbReference>
<dbReference type="SMART" id="SM00866">
    <property type="entry name" value="UTRA"/>
    <property type="match status" value="1"/>
</dbReference>
<dbReference type="InterPro" id="IPR036390">
    <property type="entry name" value="WH_DNA-bd_sf"/>
</dbReference>
<dbReference type="Gene3D" id="3.40.1410.10">
    <property type="entry name" value="Chorismate lyase-like"/>
    <property type="match status" value="1"/>
</dbReference>
<dbReference type="GO" id="GO:0003700">
    <property type="term" value="F:DNA-binding transcription factor activity"/>
    <property type="evidence" value="ECO:0007669"/>
    <property type="project" value="UniProtKB-UniRule"/>
</dbReference>
<gene>
    <name evidence="6" type="ORF">BHK69_10330</name>
</gene>
<dbReference type="GO" id="GO:0045892">
    <property type="term" value="P:negative regulation of DNA-templated transcription"/>
    <property type="evidence" value="ECO:0007669"/>
    <property type="project" value="UniProtKB-UniRule"/>
</dbReference>
<feature type="domain" description="HTH gntR-type" evidence="5">
    <location>
        <begin position="17"/>
        <end position="85"/>
    </location>
</feature>
<dbReference type="InterPro" id="IPR050679">
    <property type="entry name" value="Bact_HTH_transcr_reg"/>
</dbReference>
<dbReference type="NCBIfam" id="TIGR02018">
    <property type="entry name" value="his_ut_repres"/>
    <property type="match status" value="1"/>
</dbReference>
<dbReference type="Gene3D" id="1.10.10.10">
    <property type="entry name" value="Winged helix-like DNA-binding domain superfamily/Winged helix DNA-binding domain"/>
    <property type="match status" value="1"/>
</dbReference>
<sequence>MTMAETRLEAVKLDGAGPVYDQIRRAIRDLILNGVWSPGTSVPPEHALMEQLGASRMTVHRALVQLAREGLITRRRRSGTIVASPPASHAMLDILSIPDEVRGLGQAYAYEILSRRDGRPSAELASHFGLKRSERVAHLVTRHFSSGQPHVLEERVIHLATVPAAAEEDFKATPPGDWLLQHSLWSQAEHAISAIAAEAEEARLLAIEAGTACLLVERRTWNQGAPVTAVRLLYPGTRHRFVGRFGPYGQV</sequence>
<dbReference type="SUPFAM" id="SSF64288">
    <property type="entry name" value="Chorismate lyase-like"/>
    <property type="match status" value="1"/>
</dbReference>
<dbReference type="EMBL" id="CP017147">
    <property type="protein sequence ID" value="AOO80805.1"/>
    <property type="molecule type" value="Genomic_DNA"/>
</dbReference>
<dbReference type="STRING" id="1526658.BHK69_10330"/>
<reference evidence="6 7" key="1">
    <citation type="journal article" date="2015" name="Antonie Van Leeuwenhoek">
        <title>Bosea vaviloviae sp. nov., a new species of slow-growing rhizobia isolated from nodules of the relict species Vavilovia formosa (Stev.) Fed.</title>
        <authorList>
            <person name="Safronova V.I."/>
            <person name="Kuznetsova I.G."/>
            <person name="Sazanova A.L."/>
            <person name="Kimeklis A.K."/>
            <person name="Belimov A.A."/>
            <person name="Andronov E.E."/>
            <person name="Pinaev A.G."/>
            <person name="Chizhevskaya E.P."/>
            <person name="Pukhaev A.R."/>
            <person name="Popov K.P."/>
            <person name="Willems A."/>
            <person name="Tikhonovich I.A."/>
        </authorList>
    </citation>
    <scope>NUCLEOTIDE SEQUENCE [LARGE SCALE GENOMIC DNA]</scope>
    <source>
        <strain evidence="6 7">Vaf18</strain>
    </source>
</reference>
<dbReference type="PRINTS" id="PR00035">
    <property type="entry name" value="HTHGNTR"/>
</dbReference>
<keyword evidence="3" id="KW-0804">Transcription</keyword>
<dbReference type="InterPro" id="IPR010248">
    <property type="entry name" value="His_ut_repres"/>
</dbReference>
<protein>
    <recommendedName>
        <fullName evidence="4">Histidine utilization repressor</fullName>
    </recommendedName>
</protein>
<evidence type="ECO:0000256" key="1">
    <source>
        <dbReference type="ARBA" id="ARBA00023015"/>
    </source>
</evidence>
<keyword evidence="7" id="KW-1185">Reference proteome</keyword>
<dbReference type="Pfam" id="PF00392">
    <property type="entry name" value="GntR"/>
    <property type="match status" value="1"/>
</dbReference>
<dbReference type="GO" id="GO:0003677">
    <property type="term" value="F:DNA binding"/>
    <property type="evidence" value="ECO:0007669"/>
    <property type="project" value="UniProtKB-UniRule"/>
</dbReference>
<keyword evidence="2" id="KW-0238">DNA-binding</keyword>
<dbReference type="KEGG" id="bvv:BHK69_10330"/>
<dbReference type="GO" id="GO:0006547">
    <property type="term" value="P:L-histidine metabolic process"/>
    <property type="evidence" value="ECO:0007669"/>
    <property type="project" value="UniProtKB-UniRule"/>
</dbReference>
<dbReference type="CDD" id="cd07377">
    <property type="entry name" value="WHTH_GntR"/>
    <property type="match status" value="1"/>
</dbReference>
<accession>A0A1D7U0A6</accession>
<dbReference type="Proteomes" id="UP000094969">
    <property type="component" value="Chromosome"/>
</dbReference>
<dbReference type="PANTHER" id="PTHR44846">
    <property type="entry name" value="MANNOSYL-D-GLYCERATE TRANSPORT/METABOLISM SYSTEM REPRESSOR MNGR-RELATED"/>
    <property type="match status" value="1"/>
</dbReference>
<evidence type="ECO:0000313" key="6">
    <source>
        <dbReference type="EMBL" id="AOO80805.1"/>
    </source>
</evidence>
<evidence type="ECO:0000259" key="5">
    <source>
        <dbReference type="PROSITE" id="PS50949"/>
    </source>
</evidence>
<name>A0A1D7U0A6_9HYPH</name>
<dbReference type="PANTHER" id="PTHR44846:SF16">
    <property type="entry name" value="TRANSCRIPTIONAL REGULATOR PHNF-RELATED"/>
    <property type="match status" value="1"/>
</dbReference>
<evidence type="ECO:0000256" key="2">
    <source>
        <dbReference type="ARBA" id="ARBA00023125"/>
    </source>
</evidence>
<dbReference type="SMART" id="SM00345">
    <property type="entry name" value="HTH_GNTR"/>
    <property type="match status" value="1"/>
</dbReference>
<dbReference type="InterPro" id="IPR011663">
    <property type="entry name" value="UTRA"/>
</dbReference>
<evidence type="ECO:0000313" key="7">
    <source>
        <dbReference type="Proteomes" id="UP000094969"/>
    </source>
</evidence>
<dbReference type="InterPro" id="IPR028978">
    <property type="entry name" value="Chorismate_lyase_/UTRA_dom_sf"/>
</dbReference>
<keyword evidence="1" id="KW-0805">Transcription regulation</keyword>
<dbReference type="Pfam" id="PF07702">
    <property type="entry name" value="UTRA"/>
    <property type="match status" value="1"/>
</dbReference>
<evidence type="ECO:0000256" key="3">
    <source>
        <dbReference type="ARBA" id="ARBA00023163"/>
    </source>
</evidence>
<proteinExistence type="predicted"/>